<feature type="region of interest" description="Disordered" evidence="1">
    <location>
        <begin position="204"/>
        <end position="224"/>
    </location>
</feature>
<organism evidence="2">
    <name type="scientific">Amphora coffeiformis</name>
    <dbReference type="NCBI Taxonomy" id="265554"/>
    <lineage>
        <taxon>Eukaryota</taxon>
        <taxon>Sar</taxon>
        <taxon>Stramenopiles</taxon>
        <taxon>Ochrophyta</taxon>
        <taxon>Bacillariophyta</taxon>
        <taxon>Bacillariophyceae</taxon>
        <taxon>Bacillariophycidae</taxon>
        <taxon>Thalassiophysales</taxon>
        <taxon>Catenulaceae</taxon>
        <taxon>Amphora</taxon>
    </lineage>
</organism>
<feature type="compositionally biased region" description="Acidic residues" evidence="1">
    <location>
        <begin position="708"/>
        <end position="742"/>
    </location>
</feature>
<accession>A0A7S3KWQ2</accession>
<feature type="compositionally biased region" description="Low complexity" evidence="1">
    <location>
        <begin position="80"/>
        <end position="89"/>
    </location>
</feature>
<dbReference type="InterPro" id="IPR043519">
    <property type="entry name" value="NT_sf"/>
</dbReference>
<proteinExistence type="predicted"/>
<feature type="compositionally biased region" description="Basic and acidic residues" evidence="1">
    <location>
        <begin position="745"/>
        <end position="808"/>
    </location>
</feature>
<gene>
    <name evidence="2" type="ORF">ACOF00016_LOCUS1448</name>
</gene>
<dbReference type="GO" id="GO:0006406">
    <property type="term" value="P:mRNA export from nucleus"/>
    <property type="evidence" value="ECO:0007669"/>
    <property type="project" value="TreeGrafter"/>
</dbReference>
<evidence type="ECO:0000313" key="2">
    <source>
        <dbReference type="EMBL" id="CAE0403226.1"/>
    </source>
</evidence>
<feature type="region of interest" description="Disordered" evidence="1">
    <location>
        <begin position="705"/>
        <end position="808"/>
    </location>
</feature>
<dbReference type="PANTHER" id="PTHR18898">
    <property type="entry name" value="NUCLEOPROTEIN TPR-RELATED"/>
    <property type="match status" value="1"/>
</dbReference>
<feature type="compositionally biased region" description="Basic residues" evidence="1">
    <location>
        <begin position="60"/>
        <end position="75"/>
    </location>
</feature>
<feature type="region of interest" description="Disordered" evidence="1">
    <location>
        <begin position="1"/>
        <end position="187"/>
    </location>
</feature>
<evidence type="ECO:0000256" key="1">
    <source>
        <dbReference type="SAM" id="MobiDB-lite"/>
    </source>
</evidence>
<dbReference type="SUPFAM" id="SSF81301">
    <property type="entry name" value="Nucleotidyltransferase"/>
    <property type="match status" value="1"/>
</dbReference>
<dbReference type="EMBL" id="HBIM01001652">
    <property type="protein sequence ID" value="CAE0403226.1"/>
    <property type="molecule type" value="Transcribed_RNA"/>
</dbReference>
<dbReference type="GO" id="GO:0017056">
    <property type="term" value="F:structural constituent of nuclear pore"/>
    <property type="evidence" value="ECO:0007669"/>
    <property type="project" value="TreeGrafter"/>
</dbReference>
<feature type="region of interest" description="Disordered" evidence="1">
    <location>
        <begin position="621"/>
        <end position="644"/>
    </location>
</feature>
<dbReference type="AlphaFoldDB" id="A0A7S3KWQ2"/>
<dbReference type="GO" id="GO:0005643">
    <property type="term" value="C:nuclear pore"/>
    <property type="evidence" value="ECO:0007669"/>
    <property type="project" value="TreeGrafter"/>
</dbReference>
<reference evidence="2" key="1">
    <citation type="submission" date="2021-01" db="EMBL/GenBank/DDBJ databases">
        <authorList>
            <person name="Corre E."/>
            <person name="Pelletier E."/>
            <person name="Niang G."/>
            <person name="Scheremetjew M."/>
            <person name="Finn R."/>
            <person name="Kale V."/>
            <person name="Holt S."/>
            <person name="Cochrane G."/>
            <person name="Meng A."/>
            <person name="Brown T."/>
            <person name="Cohen L."/>
        </authorList>
    </citation>
    <scope>NUCLEOTIDE SEQUENCE</scope>
    <source>
        <strain evidence="2">CCMP127</strain>
    </source>
</reference>
<sequence>MSTAPPEESIAPTISPAASEEGESFLTPPSSPKPDHYGSVSSPVSPAPETPPVASSKDGKPKRKPLLFRLSGKKKKQDDAAVLAPPSLGAGAGGQTPEPEINWLENKAKKTKSSRFFGKFRNSKTEKAGPSKAPKASWTKKKAEKPEPLAPKTAAKATPKEIPKTTPTPQKRGIFGKQQQEEKAMGTATSAAVATAAATTAAAVATGATTTPTSPTTSTTTDVKSTEQIDDIVVEETYVTEEDSSVVDASTSPRTTPVDPAALARRKAIIQDSWEFYRLICSLVCDRDRYLETFRTLQKDPVYPYLNSLTSVNDPGDVGYENFEKPVMQSDAEEYQSMSKLEVAQALEQKAHETLPQFVEVCKALAGSLGIAELGIGPIKGAATALRKAQRKYDGDLLKVTDYCRALIIVDDMAALLGLLELLRDSYGDLIRRVKLSTLNSERAKIGGYRDCIINIEIEDHICELQVHLRPMWEICKTKGYKHYQYCWEYKTDSFKDAYASLKGMDRQSLRELIAWAEEVTSPYPLDNVKGDQEKIIMDYFAMAGLYYKMGSYTFGEIYFSRLTDLRKETFGVLHPQTDFLQRYLVSCLKKQHKEKEANMKETEYALEKVKAQQTYKQQTDQATETAYKEAQTAEHQSEEIPAADTSASFWGTLSDSLQQGTDSAYALIMDPNRKVREEEEATKAKIKTSKQVWRSIRRERYPFLEGAMEEGEDQDDEEVREDVEEGDVAPEEEVSNEDTAAEETAAKAETTKVDEGVKKAPSKEEKLEVADPVEHVEEKKDDGAEPAVADKKTETTTEVSDKEIDREDSITSALNRLMEGACSLCSPSNSTKS</sequence>
<feature type="compositionally biased region" description="Low complexity" evidence="1">
    <location>
        <begin position="204"/>
        <end position="221"/>
    </location>
</feature>
<protein>
    <submittedName>
        <fullName evidence="2">Uncharacterized protein</fullName>
    </submittedName>
</protein>
<dbReference type="PANTHER" id="PTHR18898:SF2">
    <property type="entry name" value="NUCLEOPROTEIN TPR"/>
    <property type="match status" value="1"/>
</dbReference>
<name>A0A7S3KWQ2_9STRA</name>